<name>A0A508AZW4_9GAMM</name>
<organism evidence="1 2">
    <name type="scientific">Marilutibacter maris</name>
    <dbReference type="NCBI Taxonomy" id="1605891"/>
    <lineage>
        <taxon>Bacteria</taxon>
        <taxon>Pseudomonadati</taxon>
        <taxon>Pseudomonadota</taxon>
        <taxon>Gammaproteobacteria</taxon>
        <taxon>Lysobacterales</taxon>
        <taxon>Lysobacteraceae</taxon>
        <taxon>Marilutibacter</taxon>
    </lineage>
</organism>
<proteinExistence type="predicted"/>
<dbReference type="Proteomes" id="UP000320431">
    <property type="component" value="Unassembled WGS sequence"/>
</dbReference>
<accession>A0A508AZW4</accession>
<evidence type="ECO:0000313" key="1">
    <source>
        <dbReference type="EMBL" id="KAB8198401.1"/>
    </source>
</evidence>
<sequence>MVIKRRSRSLRFRDLERYSDNCERVGDVQLVLKADRKKGYSLWVCEADGPCRVLTDRGHQLWFRTVDQALDAVADIPYIDRNLIIDRSSW</sequence>
<gene>
    <name evidence="1" type="ORF">FKV24_002255</name>
</gene>
<comment type="caution">
    <text evidence="1">The sequence shown here is derived from an EMBL/GenBank/DDBJ whole genome shotgun (WGS) entry which is preliminary data.</text>
</comment>
<protein>
    <submittedName>
        <fullName evidence="1">Uncharacterized protein</fullName>
    </submittedName>
</protein>
<reference evidence="1 2" key="1">
    <citation type="submission" date="2019-10" db="EMBL/GenBank/DDBJ databases">
        <title>Lysobacter alkalisoli sp. nov., isolated from saline-alkaline soil.</title>
        <authorList>
            <person name="Sun J.-Q."/>
        </authorList>
    </citation>
    <scope>NUCLEOTIDE SEQUENCE [LARGE SCALE GENOMIC DNA]</scope>
    <source>
        <strain evidence="1 2">KCTC 42381</strain>
    </source>
</reference>
<dbReference type="EMBL" id="VICD02000024">
    <property type="protein sequence ID" value="KAB8198401.1"/>
    <property type="molecule type" value="Genomic_DNA"/>
</dbReference>
<dbReference type="AlphaFoldDB" id="A0A508AZW4"/>
<evidence type="ECO:0000313" key="2">
    <source>
        <dbReference type="Proteomes" id="UP000320431"/>
    </source>
</evidence>